<sequence>MKFTLTILAIAASVLAQQELGGGIDGNAGPFSGTAGGAINGPTGFVQGCIGGGAGPDAGRTECFPVETAPAATSTRTQPGGKAAGTAGPASGFLDSEGLCAGAAYSTNGFTFCLQPTASS</sequence>
<evidence type="ECO:0008006" key="4">
    <source>
        <dbReference type="Google" id="ProtNLM"/>
    </source>
</evidence>
<evidence type="ECO:0000256" key="1">
    <source>
        <dbReference type="SAM" id="SignalP"/>
    </source>
</evidence>
<feature type="chain" id="PRO_5015666744" description="CBM1 domain-containing protein" evidence="1">
    <location>
        <begin position="17"/>
        <end position="120"/>
    </location>
</feature>
<dbReference type="EMBL" id="PNEN01000340">
    <property type="protein sequence ID" value="PPJ59895.1"/>
    <property type="molecule type" value="Genomic_DNA"/>
</dbReference>
<evidence type="ECO:0000313" key="3">
    <source>
        <dbReference type="Proteomes" id="UP000237631"/>
    </source>
</evidence>
<accession>A0A2S6CJJ3</accession>
<proteinExistence type="predicted"/>
<dbReference type="Proteomes" id="UP000237631">
    <property type="component" value="Unassembled WGS sequence"/>
</dbReference>
<reference evidence="3" key="1">
    <citation type="journal article" date="2017" name="bioRxiv">
        <title>Conservation of a gene cluster reveals novel cercosporin biosynthetic mechanisms and extends production to the genus Colletotrichum.</title>
        <authorList>
            <person name="de Jonge R."/>
            <person name="Ebert M.K."/>
            <person name="Huitt-Roehl C.R."/>
            <person name="Pal P."/>
            <person name="Suttle J.C."/>
            <person name="Spanner R.E."/>
            <person name="Neubauer J.D."/>
            <person name="Jurick W.M.II."/>
            <person name="Stott K.A."/>
            <person name="Secor G.A."/>
            <person name="Thomma B.P.H.J."/>
            <person name="Van de Peer Y."/>
            <person name="Townsend C.A."/>
            <person name="Bolton M.D."/>
        </authorList>
    </citation>
    <scope>NUCLEOTIDE SEQUENCE [LARGE SCALE GENOMIC DNA]</scope>
    <source>
        <strain evidence="3">CBS538.71</strain>
    </source>
</reference>
<protein>
    <recommendedName>
        <fullName evidence="4">CBM1 domain-containing protein</fullName>
    </recommendedName>
</protein>
<comment type="caution">
    <text evidence="2">The sequence shown here is derived from an EMBL/GenBank/DDBJ whole genome shotgun (WGS) entry which is preliminary data.</text>
</comment>
<evidence type="ECO:0000313" key="2">
    <source>
        <dbReference type="EMBL" id="PPJ59895.1"/>
    </source>
</evidence>
<keyword evidence="1" id="KW-0732">Signal</keyword>
<dbReference type="OrthoDB" id="3644588at2759"/>
<feature type="signal peptide" evidence="1">
    <location>
        <begin position="1"/>
        <end position="16"/>
    </location>
</feature>
<gene>
    <name evidence="2" type="ORF">CBER1_08321</name>
</gene>
<organism evidence="2 3">
    <name type="scientific">Cercospora berteroae</name>
    <dbReference type="NCBI Taxonomy" id="357750"/>
    <lineage>
        <taxon>Eukaryota</taxon>
        <taxon>Fungi</taxon>
        <taxon>Dikarya</taxon>
        <taxon>Ascomycota</taxon>
        <taxon>Pezizomycotina</taxon>
        <taxon>Dothideomycetes</taxon>
        <taxon>Dothideomycetidae</taxon>
        <taxon>Mycosphaerellales</taxon>
        <taxon>Mycosphaerellaceae</taxon>
        <taxon>Cercospora</taxon>
    </lineage>
</organism>
<keyword evidence="3" id="KW-1185">Reference proteome</keyword>
<dbReference type="AlphaFoldDB" id="A0A2S6CJJ3"/>
<name>A0A2S6CJJ3_9PEZI</name>